<dbReference type="Gene3D" id="3.30.40.10">
    <property type="entry name" value="Zinc/RING finger domain, C3HC4 (zinc finger)"/>
    <property type="match status" value="1"/>
</dbReference>
<dbReference type="EMBL" id="KI676667">
    <property type="protein sequence ID" value="ETL24807.1"/>
    <property type="molecule type" value="Genomic_DNA"/>
</dbReference>
<dbReference type="InterPro" id="IPR013083">
    <property type="entry name" value="Znf_RING/FYVE/PHD"/>
</dbReference>
<reference evidence="8" key="2">
    <citation type="submission" date="2013-11" db="EMBL/GenBank/DDBJ databases">
        <title>The Genome Sequence of Phytophthora parasitica CJ05E6.</title>
        <authorList>
            <consortium name="The Broad Institute Genomics Platform"/>
            <person name="Russ C."/>
            <person name="Tyler B."/>
            <person name="Panabieres F."/>
            <person name="Shan W."/>
            <person name="Tripathy S."/>
            <person name="Grunwald N."/>
            <person name="Machado M."/>
            <person name="Johnson C.S."/>
            <person name="Arredondo F."/>
            <person name="Hong C."/>
            <person name="Coffey M."/>
            <person name="Young S.K."/>
            <person name="Zeng Q."/>
            <person name="Gargeya S."/>
            <person name="Fitzgerald M."/>
            <person name="Abouelleil A."/>
            <person name="Alvarado L."/>
            <person name="Chapman S.B."/>
            <person name="Gainer-Dewar J."/>
            <person name="Goldberg J."/>
            <person name="Griggs A."/>
            <person name="Gujja S."/>
            <person name="Hansen M."/>
            <person name="Howarth C."/>
            <person name="Imamovic A."/>
            <person name="Ireland A."/>
            <person name="Larimer J."/>
            <person name="McCowan C."/>
            <person name="Murphy C."/>
            <person name="Pearson M."/>
            <person name="Poon T.W."/>
            <person name="Priest M."/>
            <person name="Roberts A."/>
            <person name="Saif S."/>
            <person name="Shea T."/>
            <person name="Sykes S."/>
            <person name="Wortman J."/>
            <person name="Nusbaum C."/>
            <person name="Birren B."/>
        </authorList>
    </citation>
    <scope>NUCLEOTIDE SEQUENCE [LARGE SCALE GENOMIC DNA]</scope>
    <source>
        <strain evidence="8">CJ05E6</strain>
    </source>
</reference>
<evidence type="ECO:0000256" key="4">
    <source>
        <dbReference type="PROSITE-ProRule" id="PRU00091"/>
    </source>
</evidence>
<name>W2HUD7_PHYNI</name>
<evidence type="ECO:0000256" key="3">
    <source>
        <dbReference type="ARBA" id="ARBA00022833"/>
    </source>
</evidence>
<dbReference type="AlphaFoldDB" id="W2HUD7"/>
<feature type="compositionally biased region" description="Basic and acidic residues" evidence="5">
    <location>
        <begin position="475"/>
        <end position="488"/>
    </location>
</feature>
<dbReference type="PROSITE" id="PS50178">
    <property type="entry name" value="ZF_FYVE"/>
    <property type="match status" value="1"/>
</dbReference>
<organism evidence="8">
    <name type="scientific">Phytophthora nicotianae</name>
    <name type="common">Potato buckeye rot agent</name>
    <name type="synonym">Phytophthora parasitica</name>
    <dbReference type="NCBI Taxonomy" id="4792"/>
    <lineage>
        <taxon>Eukaryota</taxon>
        <taxon>Sar</taxon>
        <taxon>Stramenopiles</taxon>
        <taxon>Oomycota</taxon>
        <taxon>Peronosporomycetes</taxon>
        <taxon>Peronosporales</taxon>
        <taxon>Peronosporaceae</taxon>
        <taxon>Phytophthora</taxon>
    </lineage>
</organism>
<dbReference type="EMBL" id="KI689840">
    <property type="protein sequence ID" value="ETK71365.1"/>
    <property type="molecule type" value="Genomic_DNA"/>
</dbReference>
<feature type="region of interest" description="Disordered" evidence="5">
    <location>
        <begin position="519"/>
        <end position="793"/>
    </location>
</feature>
<feature type="compositionally biased region" description="Polar residues" evidence="5">
    <location>
        <begin position="58"/>
        <end position="72"/>
    </location>
</feature>
<dbReference type="CDD" id="cd00065">
    <property type="entry name" value="FYVE_like_SF"/>
    <property type="match status" value="1"/>
</dbReference>
<feature type="region of interest" description="Disordered" evidence="5">
    <location>
        <begin position="466"/>
        <end position="491"/>
    </location>
</feature>
<accession>W2HUD7</accession>
<dbReference type="SUPFAM" id="SSF57903">
    <property type="entry name" value="FYVE/PHD zinc finger"/>
    <property type="match status" value="1"/>
</dbReference>
<evidence type="ECO:0000313" key="7">
    <source>
        <dbReference type="EMBL" id="ETK71365.1"/>
    </source>
</evidence>
<evidence type="ECO:0000256" key="5">
    <source>
        <dbReference type="SAM" id="MobiDB-lite"/>
    </source>
</evidence>
<evidence type="ECO:0000256" key="1">
    <source>
        <dbReference type="ARBA" id="ARBA00022723"/>
    </source>
</evidence>
<feature type="compositionally biased region" description="Low complexity" evidence="5">
    <location>
        <begin position="699"/>
        <end position="719"/>
    </location>
</feature>
<keyword evidence="1" id="KW-0479">Metal-binding</keyword>
<evidence type="ECO:0000256" key="2">
    <source>
        <dbReference type="ARBA" id="ARBA00022771"/>
    </source>
</evidence>
<feature type="non-terminal residue" evidence="8">
    <location>
        <position position="1"/>
    </location>
</feature>
<evidence type="ECO:0000259" key="6">
    <source>
        <dbReference type="PROSITE" id="PS50178"/>
    </source>
</evidence>
<reference evidence="7" key="1">
    <citation type="submission" date="2013-11" db="EMBL/GenBank/DDBJ databases">
        <title>The Genome Sequence of Phytophthora parasitica CJ02B3.</title>
        <authorList>
            <consortium name="The Broad Institute Genomics Platform"/>
            <person name="Russ C."/>
            <person name="Tyler B."/>
            <person name="Panabieres F."/>
            <person name="Shan W."/>
            <person name="Tripathy S."/>
            <person name="Grunwald N."/>
            <person name="Machado M."/>
            <person name="Johnson C.S."/>
            <person name="Arredondo F."/>
            <person name="Hong C."/>
            <person name="Coffey M."/>
            <person name="Young S.K."/>
            <person name="Zeng Q."/>
            <person name="Gargeya S."/>
            <person name="Fitzgerald M."/>
            <person name="Abouelleil A."/>
            <person name="Alvarado L."/>
            <person name="Chapman S.B."/>
            <person name="Gainer-Dewar J."/>
            <person name="Goldberg J."/>
            <person name="Griggs A."/>
            <person name="Gujja S."/>
            <person name="Hansen M."/>
            <person name="Howarth C."/>
            <person name="Imamovic A."/>
            <person name="Ireland A."/>
            <person name="Larimer J."/>
            <person name="McCowan C."/>
            <person name="Murphy C."/>
            <person name="Pearson M."/>
            <person name="Poon T.W."/>
            <person name="Priest M."/>
            <person name="Roberts A."/>
            <person name="Saif S."/>
            <person name="Shea T."/>
            <person name="Sykes S."/>
            <person name="Wortman J."/>
            <person name="Nusbaum C."/>
            <person name="Birren B."/>
        </authorList>
    </citation>
    <scope>NUCLEOTIDE SEQUENCE [LARGE SCALE GENOMIC DNA]</scope>
    <source>
        <strain evidence="7">CJ02B3</strain>
    </source>
</reference>
<feature type="region of interest" description="Disordered" evidence="5">
    <location>
        <begin position="43"/>
        <end position="78"/>
    </location>
</feature>
<dbReference type="GO" id="GO:0008270">
    <property type="term" value="F:zinc ion binding"/>
    <property type="evidence" value="ECO:0007669"/>
    <property type="project" value="UniProtKB-KW"/>
</dbReference>
<gene>
    <name evidence="7" type="ORF">L915_21385</name>
    <name evidence="8" type="ORF">L916_21254</name>
</gene>
<feature type="domain" description="FYVE-type" evidence="6">
    <location>
        <begin position="362"/>
        <end position="417"/>
    </location>
</feature>
<feature type="compositionally biased region" description="Low complexity" evidence="5">
    <location>
        <begin position="630"/>
        <end position="645"/>
    </location>
</feature>
<sequence>GFPLFVYVPDPVCAIMAPSLMGTRTPAQAQFVVLHSALSRGLEPPLDHSTNDPLYPSGSRSSFGSKRTTVETSHPLPSPMRVQSAAAASAQALLQDNANCVAHVLQSNYFSRTASPSVSASWERAASRPPINVSPYVHTRDCGGRRRSTAASCQAVIGTLQDAMRALHADDTSSYRRVESELFTADLLLDARVLDSLVPRTKETPYRYVGLKHVKYRSMLDERHAEEFLLMETVGRGVHPVSGHKFVFKMLRSVDVPEREFEMRSANSHHAQLQVHRGAIHAMLLVLAETSHRGILKMQLWLDVELTKCAEPFYGAFSSLHDAYSLSIRYRQLVENYAATSGDAAIAASTKTSRFGLLTSRSNRERKCQTCQRALGFFSRKKNHLCNVCGIFVCSSCLSTTSFQSWKLCGLCYQRNKRLVNRTRVSKMSSLASGLGGTLQYITRIGRSYSRQRDSILFATAEAAGELPPNPMQDTKQRPNERFATRETARRRRIEDDEMLFDHDTKPLARSVIGVRRAVRSSENMDPHPDFGATVGVGRPQPARANLSMSQGPGGRKNSFSRSLLHRGKGSYDPNEDISRELSASFFDGTNGSFRTSELSSSRVQISRSSSFADQKLESVASSDAKDKSGSTSSDSSNSTTSSSGERQDSPTPEPDIQRVGPQRVPAPAPPKQVEQPRNYPPRRSNPMYRVHSGRVSNSSRSSSSSSSRRSSSSSSSRRSAFKGWASASAGPRMTSGKNSSSRRKTKFADEDNHVPSAWRYDEYGAPVKRGRKTSNLSDYGEQPQHGRVYEWI</sequence>
<keyword evidence="2 4" id="KW-0863">Zinc-finger</keyword>
<dbReference type="InterPro" id="IPR052727">
    <property type="entry name" value="Rab4/Rab5_effector"/>
</dbReference>
<dbReference type="Proteomes" id="UP000053236">
    <property type="component" value="Unassembled WGS sequence"/>
</dbReference>
<feature type="compositionally biased region" description="Low complexity" evidence="5">
    <location>
        <begin position="597"/>
        <end position="611"/>
    </location>
</feature>
<dbReference type="Proteomes" id="UP000053864">
    <property type="component" value="Unassembled WGS sequence"/>
</dbReference>
<dbReference type="PANTHER" id="PTHR13510">
    <property type="entry name" value="FYVE-FINGER-CONTAINING RAB5 EFFECTOR PROTEIN RABENOSYN-5-RELATED"/>
    <property type="match status" value="1"/>
</dbReference>
<proteinExistence type="predicted"/>
<keyword evidence="3" id="KW-0862">Zinc</keyword>
<protein>
    <recommendedName>
        <fullName evidence="6">FYVE-type domain-containing protein</fullName>
    </recommendedName>
</protein>
<dbReference type="InterPro" id="IPR017455">
    <property type="entry name" value="Znf_FYVE-rel"/>
</dbReference>
<dbReference type="VEuPathDB" id="FungiDB:PPTG_18816"/>
<dbReference type="PANTHER" id="PTHR13510:SF44">
    <property type="entry name" value="RABENOSYN-5"/>
    <property type="match status" value="1"/>
</dbReference>
<evidence type="ECO:0000313" key="8">
    <source>
        <dbReference type="EMBL" id="ETL24807.1"/>
    </source>
</evidence>
<dbReference type="InterPro" id="IPR011011">
    <property type="entry name" value="Znf_FYVE_PHD"/>
</dbReference>